<dbReference type="AlphaFoldDB" id="A0A917B2L6"/>
<evidence type="ECO:0000313" key="3">
    <source>
        <dbReference type="Proteomes" id="UP000598775"/>
    </source>
</evidence>
<comment type="caution">
    <text evidence="2">The sequence shown here is derived from an EMBL/GenBank/DDBJ whole genome shotgun (WGS) entry which is preliminary data.</text>
</comment>
<name>A0A917B2L6_9MICO</name>
<organism evidence="2 3">
    <name type="scientific">Subtercola lobariae</name>
    <dbReference type="NCBI Taxonomy" id="1588641"/>
    <lineage>
        <taxon>Bacteria</taxon>
        <taxon>Bacillati</taxon>
        <taxon>Actinomycetota</taxon>
        <taxon>Actinomycetes</taxon>
        <taxon>Micrococcales</taxon>
        <taxon>Microbacteriaceae</taxon>
        <taxon>Subtercola</taxon>
    </lineage>
</organism>
<dbReference type="Proteomes" id="UP000598775">
    <property type="component" value="Unassembled WGS sequence"/>
</dbReference>
<accession>A0A917B2L6</accession>
<protein>
    <submittedName>
        <fullName evidence="2">Peptide ABC transporter substrate-binding protein</fullName>
    </submittedName>
</protein>
<dbReference type="InterPro" id="IPR039424">
    <property type="entry name" value="SBP_5"/>
</dbReference>
<proteinExistence type="predicted"/>
<sequence>MDPSKSGGTNTTFHLPAYGTLLHDQTLGQPPVPSLAESYTWLGSGPQVTLQVKLRSGLMFSDGTALDSAAVKTSIEHFKSGGGSFSSTAAVIASIDTPDPLTVVFNLSKPNTNFLYGLSDGTTTGMGEIISPTALAGNLDALGTTTDGAGPYMLSSTGTVQGSEYHYLPNPHYYDPSGIKYKEVVIKVIADSNTALASLQSGQIDVANGSTDTYQSAQSSGVKAEVYNTNISGLWISDWNGKDAPALADPRVRQAINMAVDRTSIANAATNGLGKATAQTVPVDALGYDASLDSTYSYDQDGAKKLLATAGYANGFTMSVALPGFVPSAVKIGQAIAAELAQVGITVNITVATTFPEYAKDGRSGAFSAVIYPSPGLTGMSNSYSVLYSPAGVINPQAITLPDVDASADAAAAASTDASQAAWAATNKIAVDQAYSVPITSDPTIIFHDTKVNNVAVFGIINPVYITPAS</sequence>
<dbReference type="SUPFAM" id="SSF53850">
    <property type="entry name" value="Periplasmic binding protein-like II"/>
    <property type="match status" value="1"/>
</dbReference>
<dbReference type="Gene3D" id="3.40.190.10">
    <property type="entry name" value="Periplasmic binding protein-like II"/>
    <property type="match status" value="1"/>
</dbReference>
<gene>
    <name evidence="2" type="ORF">GCM10011399_06870</name>
</gene>
<dbReference type="Pfam" id="PF00496">
    <property type="entry name" value="SBP_bac_5"/>
    <property type="match status" value="1"/>
</dbReference>
<feature type="domain" description="Solute-binding protein family 5" evidence="1">
    <location>
        <begin position="31"/>
        <end position="372"/>
    </location>
</feature>
<dbReference type="PIRSF" id="PIRSF002741">
    <property type="entry name" value="MppA"/>
    <property type="match status" value="1"/>
</dbReference>
<dbReference type="EMBL" id="BMGP01000001">
    <property type="protein sequence ID" value="GGF15665.1"/>
    <property type="molecule type" value="Genomic_DNA"/>
</dbReference>
<reference evidence="2 3" key="1">
    <citation type="journal article" date="2014" name="Int. J. Syst. Evol. Microbiol.">
        <title>Complete genome sequence of Corynebacterium casei LMG S-19264T (=DSM 44701T), isolated from a smear-ripened cheese.</title>
        <authorList>
            <consortium name="US DOE Joint Genome Institute (JGI-PGF)"/>
            <person name="Walter F."/>
            <person name="Albersmeier A."/>
            <person name="Kalinowski J."/>
            <person name="Ruckert C."/>
        </authorList>
    </citation>
    <scope>NUCLEOTIDE SEQUENCE [LARGE SCALE GENOMIC DNA]</scope>
    <source>
        <strain evidence="2 3">CGMCC 1.12976</strain>
    </source>
</reference>
<evidence type="ECO:0000259" key="1">
    <source>
        <dbReference type="Pfam" id="PF00496"/>
    </source>
</evidence>
<evidence type="ECO:0000313" key="2">
    <source>
        <dbReference type="EMBL" id="GGF15665.1"/>
    </source>
</evidence>
<dbReference type="Gene3D" id="3.10.105.10">
    <property type="entry name" value="Dipeptide-binding Protein, Domain 3"/>
    <property type="match status" value="1"/>
</dbReference>
<dbReference type="PANTHER" id="PTHR30290">
    <property type="entry name" value="PERIPLASMIC BINDING COMPONENT OF ABC TRANSPORTER"/>
    <property type="match status" value="1"/>
</dbReference>
<keyword evidence="3" id="KW-1185">Reference proteome</keyword>
<dbReference type="InterPro" id="IPR000914">
    <property type="entry name" value="SBP_5_dom"/>
</dbReference>
<dbReference type="GO" id="GO:0042597">
    <property type="term" value="C:periplasmic space"/>
    <property type="evidence" value="ECO:0007669"/>
    <property type="project" value="UniProtKB-ARBA"/>
</dbReference>
<dbReference type="GO" id="GO:0043190">
    <property type="term" value="C:ATP-binding cassette (ABC) transporter complex"/>
    <property type="evidence" value="ECO:0007669"/>
    <property type="project" value="InterPro"/>
</dbReference>
<dbReference type="GO" id="GO:0015833">
    <property type="term" value="P:peptide transport"/>
    <property type="evidence" value="ECO:0007669"/>
    <property type="project" value="TreeGrafter"/>
</dbReference>
<dbReference type="GO" id="GO:1904680">
    <property type="term" value="F:peptide transmembrane transporter activity"/>
    <property type="evidence" value="ECO:0007669"/>
    <property type="project" value="TreeGrafter"/>
</dbReference>
<dbReference type="InterPro" id="IPR030678">
    <property type="entry name" value="Peptide/Ni-bd"/>
</dbReference>